<name>A0A0F9U9N0_9ZZZZ</name>
<dbReference type="Pfam" id="PF04734">
    <property type="entry name" value="Ceramidase_alk"/>
    <property type="match status" value="1"/>
</dbReference>
<gene>
    <name evidence="2" type="ORF">LCGC14_0292790</name>
</gene>
<evidence type="ECO:0000313" key="2">
    <source>
        <dbReference type="EMBL" id="KKN84072.1"/>
    </source>
</evidence>
<sequence length="468" mass="52593">MQTKKWHRKLFRVLGLLALILLLIFYFSTSATDNKPYFETTYYKNTIRKMDSAIENVKVSKGELLAGFAKINITPKITKDRPDPSKGEFNAIKMAGNGNGQIAKRVHDSIYAKAVALNVEGQEVVFISADMVIIPELVVLKVAENLKEIINRKQLFFGATHTHSSIGNCIPGFVGKSFGGEYQPEVVEWLSKKITQLVLNALEDEKPSKFSNGYIKTPNLIRNRIIGETGRLNDKLNLISFVQNNGRKAVIGIFGAHATTIGTWNDAYSADYPGYFQRSLESDTIDLALFFAGTVGSHSNKGIGEKFNKAQYIGETLADSAKTLIRTMVYDSVISMTRITSELEIPKLQAFYITDQLRVSPFISKKLMADMGPIYLQGLKLNNLIWLAMPYELSGEYGIDLKNALELEGYTSALTSFNGQYLGYIVPQKYYYFDSYEPRLMGWYGPSMGDYLMELNFKLSNTLTNKRL</sequence>
<protein>
    <recommendedName>
        <fullName evidence="1">Neutral/alkaline non-lysosomal ceramidase N-terminal domain-containing protein</fullName>
    </recommendedName>
</protein>
<accession>A0A0F9U9N0</accession>
<proteinExistence type="predicted"/>
<feature type="domain" description="Neutral/alkaline non-lysosomal ceramidase N-terminal" evidence="1">
    <location>
        <begin position="87"/>
        <end position="283"/>
    </location>
</feature>
<dbReference type="AlphaFoldDB" id="A0A0F9U9N0"/>
<reference evidence="2" key="1">
    <citation type="journal article" date="2015" name="Nature">
        <title>Complex archaea that bridge the gap between prokaryotes and eukaryotes.</title>
        <authorList>
            <person name="Spang A."/>
            <person name="Saw J.H."/>
            <person name="Jorgensen S.L."/>
            <person name="Zaremba-Niedzwiedzka K."/>
            <person name="Martijn J."/>
            <person name="Lind A.E."/>
            <person name="van Eijk R."/>
            <person name="Schleper C."/>
            <person name="Guy L."/>
            <person name="Ettema T.J."/>
        </authorList>
    </citation>
    <scope>NUCLEOTIDE SEQUENCE</scope>
</reference>
<comment type="caution">
    <text evidence="2">The sequence shown here is derived from an EMBL/GenBank/DDBJ whole genome shotgun (WGS) entry which is preliminary data.</text>
</comment>
<evidence type="ECO:0000259" key="1">
    <source>
        <dbReference type="Pfam" id="PF04734"/>
    </source>
</evidence>
<dbReference type="EMBL" id="LAZR01000176">
    <property type="protein sequence ID" value="KKN84072.1"/>
    <property type="molecule type" value="Genomic_DNA"/>
</dbReference>
<dbReference type="InterPro" id="IPR031329">
    <property type="entry name" value="NEUT/ALK_ceramidase_N"/>
</dbReference>
<organism evidence="2">
    <name type="scientific">marine sediment metagenome</name>
    <dbReference type="NCBI Taxonomy" id="412755"/>
    <lineage>
        <taxon>unclassified sequences</taxon>
        <taxon>metagenomes</taxon>
        <taxon>ecological metagenomes</taxon>
    </lineage>
</organism>